<dbReference type="EMBL" id="BGPR01041277">
    <property type="protein sequence ID" value="GBO17526.1"/>
    <property type="molecule type" value="Genomic_DNA"/>
</dbReference>
<evidence type="ECO:0000313" key="1">
    <source>
        <dbReference type="EMBL" id="GBO17526.1"/>
    </source>
</evidence>
<dbReference type="Proteomes" id="UP000499080">
    <property type="component" value="Unassembled WGS sequence"/>
</dbReference>
<evidence type="ECO:0000313" key="2">
    <source>
        <dbReference type="Proteomes" id="UP000499080"/>
    </source>
</evidence>
<dbReference type="OrthoDB" id="8196283at2759"/>
<proteinExistence type="predicted"/>
<accession>A0A4Y2V0F6</accession>
<keyword evidence="2" id="KW-1185">Reference proteome</keyword>
<comment type="caution">
    <text evidence="1">The sequence shown here is derived from an EMBL/GenBank/DDBJ whole genome shotgun (WGS) entry which is preliminary data.</text>
</comment>
<name>A0A4Y2V0F6_ARAVE</name>
<protein>
    <submittedName>
        <fullName evidence="1">Uncharacterized protein</fullName>
    </submittedName>
</protein>
<dbReference type="AlphaFoldDB" id="A0A4Y2V0F6"/>
<reference evidence="1 2" key="1">
    <citation type="journal article" date="2019" name="Sci. Rep.">
        <title>Orb-weaving spider Araneus ventricosus genome elucidates the spidroin gene catalogue.</title>
        <authorList>
            <person name="Kono N."/>
            <person name="Nakamura H."/>
            <person name="Ohtoshi R."/>
            <person name="Moran D.A.P."/>
            <person name="Shinohara A."/>
            <person name="Yoshida Y."/>
            <person name="Fujiwara M."/>
            <person name="Mori M."/>
            <person name="Tomita M."/>
            <person name="Arakawa K."/>
        </authorList>
    </citation>
    <scope>NUCLEOTIDE SEQUENCE [LARGE SCALE GENOMIC DNA]</scope>
</reference>
<organism evidence="1 2">
    <name type="scientific">Araneus ventricosus</name>
    <name type="common">Orbweaver spider</name>
    <name type="synonym">Epeira ventricosa</name>
    <dbReference type="NCBI Taxonomy" id="182803"/>
    <lineage>
        <taxon>Eukaryota</taxon>
        <taxon>Metazoa</taxon>
        <taxon>Ecdysozoa</taxon>
        <taxon>Arthropoda</taxon>
        <taxon>Chelicerata</taxon>
        <taxon>Arachnida</taxon>
        <taxon>Araneae</taxon>
        <taxon>Araneomorphae</taxon>
        <taxon>Entelegynae</taxon>
        <taxon>Araneoidea</taxon>
        <taxon>Araneidae</taxon>
        <taxon>Araneus</taxon>
    </lineage>
</organism>
<sequence>MKTQHLSLYLDSENETFIITNAPNSTIPPEKTHQVESVLTHDTPLPWLNFSAEPINEFTTVGYVAMAFPALFPIEATDFRSLHQESVSPLQYFQHLLNTKIGRFANNHIFRYFAVHSIGLAIGLLSKMVKFVCKETQTSAHLPINLEMIQG</sequence>
<gene>
    <name evidence="1" type="ORF">AVEN_30771_1</name>
</gene>